<evidence type="ECO:0000256" key="9">
    <source>
        <dbReference type="SAM" id="MobiDB-lite"/>
    </source>
</evidence>
<dbReference type="PANTHER" id="PTHR11070:SF30">
    <property type="entry name" value="F-BOX DNA HELICASE 1"/>
    <property type="match status" value="1"/>
</dbReference>
<feature type="domain" description="UvrD-like helicase C-terminal" evidence="12">
    <location>
        <begin position="785"/>
        <end position="922"/>
    </location>
</feature>
<keyword evidence="4" id="KW-0067">ATP-binding</keyword>
<dbReference type="EC" id="5.6.2.4" evidence="7"/>
<evidence type="ECO:0000256" key="7">
    <source>
        <dbReference type="ARBA" id="ARBA00034808"/>
    </source>
</evidence>
<dbReference type="InterPro" id="IPR001810">
    <property type="entry name" value="F-box_dom"/>
</dbReference>
<keyword evidence="1" id="KW-0547">Nucleotide-binding</keyword>
<protein>
    <recommendedName>
        <fullName evidence="7">DNA 3'-5' helicase</fullName>
        <ecNumber evidence="7">5.6.2.4</ecNumber>
    </recommendedName>
</protein>
<dbReference type="Gene3D" id="3.40.50.300">
    <property type="entry name" value="P-loop containing nucleotide triphosphate hydrolases"/>
    <property type="match status" value="2"/>
</dbReference>
<dbReference type="Pfam" id="PF00580">
    <property type="entry name" value="UvrD-helicase"/>
    <property type="match status" value="1"/>
</dbReference>
<feature type="domain" description="UvrD-like helicase ATP-binding" evidence="10">
    <location>
        <begin position="637"/>
        <end position="683"/>
    </location>
</feature>
<comment type="caution">
    <text evidence="13">The sequence shown here is derived from an EMBL/GenBank/DDBJ whole genome shotgun (WGS) entry which is preliminary data.</text>
</comment>
<evidence type="ECO:0000256" key="5">
    <source>
        <dbReference type="ARBA" id="ARBA00023235"/>
    </source>
</evidence>
<gene>
    <name evidence="13" type="ORF">GBAR_LOCUS21104</name>
</gene>
<name>A0AA35SYC2_GEOBA</name>
<evidence type="ECO:0000256" key="6">
    <source>
        <dbReference type="ARBA" id="ARBA00034617"/>
    </source>
</evidence>
<evidence type="ECO:0000256" key="2">
    <source>
        <dbReference type="ARBA" id="ARBA00022801"/>
    </source>
</evidence>
<organism evidence="13 14">
    <name type="scientific">Geodia barretti</name>
    <name type="common">Barrett's horny sponge</name>
    <dbReference type="NCBI Taxonomy" id="519541"/>
    <lineage>
        <taxon>Eukaryota</taxon>
        <taxon>Metazoa</taxon>
        <taxon>Porifera</taxon>
        <taxon>Demospongiae</taxon>
        <taxon>Heteroscleromorpha</taxon>
        <taxon>Tetractinellida</taxon>
        <taxon>Astrophorina</taxon>
        <taxon>Geodiidae</taxon>
        <taxon>Geodia</taxon>
    </lineage>
</organism>
<dbReference type="Gene3D" id="1.20.1280.50">
    <property type="match status" value="1"/>
</dbReference>
<evidence type="ECO:0000313" key="13">
    <source>
        <dbReference type="EMBL" id="CAI8037727.1"/>
    </source>
</evidence>
<comment type="catalytic activity">
    <reaction evidence="8">
        <text>ATP + H2O = ADP + phosphate + H(+)</text>
        <dbReference type="Rhea" id="RHEA:13065"/>
        <dbReference type="ChEBI" id="CHEBI:15377"/>
        <dbReference type="ChEBI" id="CHEBI:15378"/>
        <dbReference type="ChEBI" id="CHEBI:30616"/>
        <dbReference type="ChEBI" id="CHEBI:43474"/>
        <dbReference type="ChEBI" id="CHEBI:456216"/>
        <dbReference type="EC" id="5.6.2.4"/>
    </reaction>
</comment>
<keyword evidence="5" id="KW-0413">Isomerase</keyword>
<dbReference type="GO" id="GO:0000724">
    <property type="term" value="P:double-strand break repair via homologous recombination"/>
    <property type="evidence" value="ECO:0007669"/>
    <property type="project" value="TreeGrafter"/>
</dbReference>
<evidence type="ECO:0000256" key="4">
    <source>
        <dbReference type="ARBA" id="ARBA00022840"/>
    </source>
</evidence>
<dbReference type="AlphaFoldDB" id="A0AA35SYC2"/>
<dbReference type="GO" id="GO:0003677">
    <property type="term" value="F:DNA binding"/>
    <property type="evidence" value="ECO:0007669"/>
    <property type="project" value="InterPro"/>
</dbReference>
<dbReference type="GO" id="GO:0005634">
    <property type="term" value="C:nucleus"/>
    <property type="evidence" value="ECO:0007669"/>
    <property type="project" value="TreeGrafter"/>
</dbReference>
<evidence type="ECO:0000256" key="8">
    <source>
        <dbReference type="ARBA" id="ARBA00048988"/>
    </source>
</evidence>
<dbReference type="PANTHER" id="PTHR11070">
    <property type="entry name" value="UVRD / RECB / PCRA DNA HELICASE FAMILY MEMBER"/>
    <property type="match status" value="1"/>
</dbReference>
<dbReference type="InterPro" id="IPR014016">
    <property type="entry name" value="UvrD-like_ATP-bd"/>
</dbReference>
<accession>A0AA35SYC2</accession>
<dbReference type="Pfam" id="PF00646">
    <property type="entry name" value="F-box"/>
    <property type="match status" value="1"/>
</dbReference>
<evidence type="ECO:0000256" key="1">
    <source>
        <dbReference type="ARBA" id="ARBA00022741"/>
    </source>
</evidence>
<sequence length="1000" mass="112757">MAEGRSSEARDDEVLITRVSPPPPKRSKVDKEEVAELVYVDSEEPLRCSTPHDSIDVFIDETSSSLPPVGAVVASFSTLPHLIAVPHSVNKDERREQELLFGLNNEYAEAFLKEEESDKAALVEEILTCPTSAQGAVDGKCGVERSNGWGRGSEVAGVPEIVEEILGQVPIYHLYSSCRLVCRKWNHIILREKFLYWKKMYWRCKSGRCSQSHQTVTSLVKEVWSPTPYGVSLKTTTVPLVRFVSEQFPELEVSDELQKKLLIHPQSLCVTRIRELFPSVVSSKGSEAIARATLVVLCSKSVPEVQSVINYLLRSSSRRHEVMEVFYCLATLCLYGCHEVKKLPMRIHYNLFYAINLSERSFCGVAVSEPMSQLSAGQQSLHKYSERSSRELTAEQSEVVNHRLQPGEVIKVMAFAGTGKTTTLLRFTALNPNMSFLYCVYNKYSTFLPVFLLIHSSTTYLGQYTNLSFNSHPITPFRSVQEHAATIFPCNVKCRTFHSLAHGSRGDPVAVGWKYVAKRGSVNSYHISQCVKAPKGLSLFIFSRCILQTVEKFIASCDDEFLDEHIPTTIRRRRNEEVTPEEHAAQVRRLNDPKYRVDILKEAAYVWKKMIDTRDKDIRMSDDGYLKLFQLSKPEIRGYDCLLVDEAQDLTPAIISLVTCQACAKIFVGDTHQQIYGFRGATNALEQISANRIFHLTESFRFGPEIAYVSACTLSVLKNVWRQTLIGSPHTGRLDGNEVGQVAIIARMNITLFDEMVKIIRSGASLKLGFAGGIQKYDFDMYLDINNLRRGRNSEITHKFIKSWKSFDSLVKFAEKTDNVSLMNKIKICQKYEDLPKLIEKIRSMHSKDLSHADIVFSTAHKSKGLEFDTVKLTDDYLGQEEEDRHSWSPEETSPSLRPTDVEEGNILYVAVTRAKKSIILTRALAKLLKDAGEHFVYPSVEHSEMSGGICSVCQLHNPYPPLHLQSLSLKVTGQSMFTAGMVCVNCSSVTLPFLHTWSQ</sequence>
<dbReference type="SUPFAM" id="SSF81383">
    <property type="entry name" value="F-box domain"/>
    <property type="match status" value="1"/>
</dbReference>
<dbReference type="InterPro" id="IPR014017">
    <property type="entry name" value="DNA_helicase_UvrD-like_C"/>
</dbReference>
<dbReference type="InterPro" id="IPR027417">
    <property type="entry name" value="P-loop_NTPase"/>
</dbReference>
<feature type="domain" description="F-box" evidence="11">
    <location>
        <begin position="159"/>
        <end position="195"/>
    </location>
</feature>
<dbReference type="GO" id="GO:0043138">
    <property type="term" value="F:3'-5' DNA helicase activity"/>
    <property type="evidence" value="ECO:0007669"/>
    <property type="project" value="UniProtKB-EC"/>
</dbReference>
<feature type="compositionally biased region" description="Basic and acidic residues" evidence="9">
    <location>
        <begin position="1"/>
        <end position="15"/>
    </location>
</feature>
<evidence type="ECO:0000259" key="12">
    <source>
        <dbReference type="Pfam" id="PF13361"/>
    </source>
</evidence>
<dbReference type="Proteomes" id="UP001174909">
    <property type="component" value="Unassembled WGS sequence"/>
</dbReference>
<evidence type="ECO:0000313" key="14">
    <source>
        <dbReference type="Proteomes" id="UP001174909"/>
    </source>
</evidence>
<evidence type="ECO:0000256" key="3">
    <source>
        <dbReference type="ARBA" id="ARBA00022806"/>
    </source>
</evidence>
<evidence type="ECO:0000259" key="10">
    <source>
        <dbReference type="Pfam" id="PF00580"/>
    </source>
</evidence>
<keyword evidence="2" id="KW-0378">Hydrolase</keyword>
<feature type="region of interest" description="Disordered" evidence="9">
    <location>
        <begin position="1"/>
        <end position="30"/>
    </location>
</feature>
<dbReference type="InterPro" id="IPR000212">
    <property type="entry name" value="DNA_helicase_UvrD/REP"/>
</dbReference>
<proteinExistence type="predicted"/>
<dbReference type="InterPro" id="IPR036047">
    <property type="entry name" value="F-box-like_dom_sf"/>
</dbReference>
<reference evidence="13" key="1">
    <citation type="submission" date="2023-03" db="EMBL/GenBank/DDBJ databases">
        <authorList>
            <person name="Steffen K."/>
            <person name="Cardenas P."/>
        </authorList>
    </citation>
    <scope>NUCLEOTIDE SEQUENCE</scope>
</reference>
<dbReference type="Pfam" id="PF13361">
    <property type="entry name" value="UvrD_C"/>
    <property type="match status" value="1"/>
</dbReference>
<evidence type="ECO:0000259" key="11">
    <source>
        <dbReference type="Pfam" id="PF00646"/>
    </source>
</evidence>
<keyword evidence="3 13" id="KW-0347">Helicase</keyword>
<dbReference type="GO" id="GO:0005524">
    <property type="term" value="F:ATP binding"/>
    <property type="evidence" value="ECO:0007669"/>
    <property type="project" value="UniProtKB-KW"/>
</dbReference>
<dbReference type="EMBL" id="CASHTH010002957">
    <property type="protein sequence ID" value="CAI8037727.1"/>
    <property type="molecule type" value="Genomic_DNA"/>
</dbReference>
<dbReference type="Gene3D" id="1.10.486.10">
    <property type="entry name" value="PCRA, domain 4"/>
    <property type="match status" value="1"/>
</dbReference>
<keyword evidence="14" id="KW-1185">Reference proteome</keyword>
<dbReference type="GO" id="GO:0016787">
    <property type="term" value="F:hydrolase activity"/>
    <property type="evidence" value="ECO:0007669"/>
    <property type="project" value="UniProtKB-KW"/>
</dbReference>
<dbReference type="GO" id="GO:0031297">
    <property type="term" value="P:replication fork processing"/>
    <property type="evidence" value="ECO:0007669"/>
    <property type="project" value="TreeGrafter"/>
</dbReference>
<dbReference type="SUPFAM" id="SSF52540">
    <property type="entry name" value="P-loop containing nucleoside triphosphate hydrolases"/>
    <property type="match status" value="1"/>
</dbReference>
<comment type="catalytic activity">
    <reaction evidence="6">
        <text>Couples ATP hydrolysis with the unwinding of duplex DNA by translocating in the 3'-5' direction.</text>
        <dbReference type="EC" id="5.6.2.4"/>
    </reaction>
</comment>
<feature type="region of interest" description="Disordered" evidence="9">
    <location>
        <begin position="881"/>
        <end position="900"/>
    </location>
</feature>